<keyword evidence="2 8" id="KW-0813">Transport</keyword>
<feature type="transmembrane region" description="Helical" evidence="8">
    <location>
        <begin position="333"/>
        <end position="362"/>
    </location>
</feature>
<evidence type="ECO:0000259" key="9">
    <source>
        <dbReference type="PROSITE" id="PS50928"/>
    </source>
</evidence>
<keyword evidence="6 8" id="KW-1133">Transmembrane helix</keyword>
<keyword evidence="3" id="KW-1003">Cell membrane</keyword>
<dbReference type="STRING" id="1918946.VPAL9027_00987"/>
<dbReference type="PANTHER" id="PTHR43357:SF4">
    <property type="entry name" value="INNER MEMBRANE ABC TRANSPORTER PERMEASE PROTEIN YDCV"/>
    <property type="match status" value="1"/>
</dbReference>
<dbReference type="AlphaFoldDB" id="A0A1R4B2A5"/>
<dbReference type="Gene3D" id="1.10.3720.10">
    <property type="entry name" value="MetI-like"/>
    <property type="match status" value="2"/>
</dbReference>
<feature type="transmembrane region" description="Helical" evidence="8">
    <location>
        <begin position="283"/>
        <end position="302"/>
    </location>
</feature>
<evidence type="ECO:0000256" key="3">
    <source>
        <dbReference type="ARBA" id="ARBA00022475"/>
    </source>
</evidence>
<feature type="transmembrane region" description="Helical" evidence="8">
    <location>
        <begin position="131"/>
        <end position="151"/>
    </location>
</feature>
<proteinExistence type="inferred from homology"/>
<dbReference type="InterPro" id="IPR035906">
    <property type="entry name" value="MetI-like_sf"/>
</dbReference>
<dbReference type="GO" id="GO:0055085">
    <property type="term" value="P:transmembrane transport"/>
    <property type="evidence" value="ECO:0007669"/>
    <property type="project" value="InterPro"/>
</dbReference>
<sequence length="608" mass="66524">MNNSMSDSLGIIPLRYRIKHTVAFAYREPANWMGVILVCFFAYVIVAPVISILLNAGIVQVGDATRTHTAEGSWTSYYFIRTLWSRMSNLLLWTPMFHTLVIAITTVIVSLMLGVTLAWLVNRTDIAGRKWFMTTLIVPFMLPSWTFALAWKTLFKNDVIGGQPGWFSGMGIDIPNWLAYGYVPTIVILTLHFTPMVILIVGNAIKRFDSQLEDCARILGASRRTISWSIILPIIRPALMSAALLIFADCIGEFAIPYILGLPVHFDTLSTQLYRALSSRQSGVAAVLALVIMLMGVLTLVIDLKMMREAKRFITVGGKGGMERVSGLGRWRWLASLLPMSFIAAGVFIPLATLFLSTIMVLPGRFTLSNFTLDFWIGRHLDTVALKQGILLTPDFWHSVCNTIVIVGIASMVSGVLGLLVGYTVMRCSFKPLGSALRQITFLPYLVPGIAFAVAVLSLFAQSHGPIPALYGTPLLLIIALIAEKMPYASRSGIVAMTQLGKDPEEAAQLAGAGWFTRITRIIIPIQKGPLVTGILLPFISGIKGVSLFIILAIPATDVLTTYSLRLIDYNYDQAANAVVLMIALIAWTGTVAIQKFSGNSLSAGLES</sequence>
<evidence type="ECO:0000256" key="5">
    <source>
        <dbReference type="ARBA" id="ARBA00022692"/>
    </source>
</evidence>
<evidence type="ECO:0000256" key="8">
    <source>
        <dbReference type="RuleBase" id="RU363032"/>
    </source>
</evidence>
<reference evidence="10 11" key="1">
    <citation type="submission" date="2017-02" db="EMBL/GenBank/DDBJ databases">
        <authorList>
            <person name="Peterson S.W."/>
        </authorList>
    </citation>
    <scope>NUCLEOTIDE SEQUENCE [LARGE SCALE GENOMIC DNA]</scope>
    <source>
        <strain evidence="10 11">CECT 9027</strain>
    </source>
</reference>
<feature type="transmembrane region" description="Helical" evidence="8">
    <location>
        <begin position="442"/>
        <end position="461"/>
    </location>
</feature>
<feature type="domain" description="ABC transmembrane type-1" evidence="9">
    <location>
        <begin position="96"/>
        <end position="303"/>
    </location>
</feature>
<dbReference type="Pfam" id="PF00528">
    <property type="entry name" value="BPD_transp_1"/>
    <property type="match status" value="2"/>
</dbReference>
<evidence type="ECO:0000256" key="6">
    <source>
        <dbReference type="ARBA" id="ARBA00022989"/>
    </source>
</evidence>
<name>A0A1R4B2A5_9VIBR</name>
<dbReference type="EMBL" id="FUFT01000002">
    <property type="protein sequence ID" value="SJL83039.1"/>
    <property type="molecule type" value="Genomic_DNA"/>
</dbReference>
<keyword evidence="4" id="KW-0997">Cell inner membrane</keyword>
<feature type="transmembrane region" description="Helical" evidence="8">
    <location>
        <begin position="32"/>
        <end position="54"/>
    </location>
</feature>
<evidence type="ECO:0000313" key="10">
    <source>
        <dbReference type="EMBL" id="SJL83039.1"/>
    </source>
</evidence>
<evidence type="ECO:0000256" key="2">
    <source>
        <dbReference type="ARBA" id="ARBA00022448"/>
    </source>
</evidence>
<feature type="transmembrane region" description="Helical" evidence="8">
    <location>
        <begin position="226"/>
        <end position="248"/>
    </location>
</feature>
<feature type="transmembrane region" description="Helical" evidence="8">
    <location>
        <begin position="177"/>
        <end position="205"/>
    </location>
</feature>
<dbReference type="PANTHER" id="PTHR43357">
    <property type="entry name" value="INNER MEMBRANE ABC TRANSPORTER PERMEASE PROTEIN YDCV"/>
    <property type="match status" value="1"/>
</dbReference>
<feature type="transmembrane region" description="Helical" evidence="8">
    <location>
        <begin position="531"/>
        <end position="554"/>
    </location>
</feature>
<comment type="similarity">
    <text evidence="8">Belongs to the binding-protein-dependent transport system permease family.</text>
</comment>
<dbReference type="CDD" id="cd06261">
    <property type="entry name" value="TM_PBP2"/>
    <property type="match status" value="2"/>
</dbReference>
<feature type="transmembrane region" description="Helical" evidence="8">
    <location>
        <begin position="396"/>
        <end position="421"/>
    </location>
</feature>
<gene>
    <name evidence="10" type="primary">cysW_1</name>
    <name evidence="10" type="ORF">VPAL9027_00987</name>
</gene>
<evidence type="ECO:0000313" key="11">
    <source>
        <dbReference type="Proteomes" id="UP000189475"/>
    </source>
</evidence>
<organism evidence="10 11">
    <name type="scientific">Vibrio palustris</name>
    <dbReference type="NCBI Taxonomy" id="1918946"/>
    <lineage>
        <taxon>Bacteria</taxon>
        <taxon>Pseudomonadati</taxon>
        <taxon>Pseudomonadota</taxon>
        <taxon>Gammaproteobacteria</taxon>
        <taxon>Vibrionales</taxon>
        <taxon>Vibrionaceae</taxon>
        <taxon>Vibrio</taxon>
    </lineage>
</organism>
<dbReference type="InterPro" id="IPR000515">
    <property type="entry name" value="MetI-like"/>
</dbReference>
<keyword evidence="7 8" id="KW-0472">Membrane</keyword>
<feature type="domain" description="ABC transmembrane type-1" evidence="9">
    <location>
        <begin position="400"/>
        <end position="594"/>
    </location>
</feature>
<dbReference type="GO" id="GO:0005886">
    <property type="term" value="C:plasma membrane"/>
    <property type="evidence" value="ECO:0007669"/>
    <property type="project" value="UniProtKB-SubCell"/>
</dbReference>
<protein>
    <submittedName>
        <fullName evidence="10">Sulfate transport system permease protein CysW</fullName>
    </submittedName>
</protein>
<keyword evidence="5 8" id="KW-0812">Transmembrane</keyword>
<dbReference type="Proteomes" id="UP000189475">
    <property type="component" value="Unassembled WGS sequence"/>
</dbReference>
<dbReference type="RefSeq" id="WP_205408774.1">
    <property type="nucleotide sequence ID" value="NZ_AP024887.1"/>
</dbReference>
<keyword evidence="11" id="KW-1185">Reference proteome</keyword>
<evidence type="ECO:0000256" key="7">
    <source>
        <dbReference type="ARBA" id="ARBA00023136"/>
    </source>
</evidence>
<dbReference type="SUPFAM" id="SSF161098">
    <property type="entry name" value="MetI-like"/>
    <property type="match status" value="2"/>
</dbReference>
<feature type="transmembrane region" description="Helical" evidence="8">
    <location>
        <begin position="574"/>
        <end position="594"/>
    </location>
</feature>
<accession>A0A1R4B2A5</accession>
<evidence type="ECO:0000256" key="1">
    <source>
        <dbReference type="ARBA" id="ARBA00004429"/>
    </source>
</evidence>
<dbReference type="PROSITE" id="PS50928">
    <property type="entry name" value="ABC_TM1"/>
    <property type="match status" value="2"/>
</dbReference>
<feature type="transmembrane region" description="Helical" evidence="8">
    <location>
        <begin position="96"/>
        <end position="119"/>
    </location>
</feature>
<evidence type="ECO:0000256" key="4">
    <source>
        <dbReference type="ARBA" id="ARBA00022519"/>
    </source>
</evidence>
<comment type="subcellular location">
    <subcellularLocation>
        <location evidence="1">Cell inner membrane</location>
        <topology evidence="1">Multi-pass membrane protein</topology>
    </subcellularLocation>
    <subcellularLocation>
        <location evidence="8">Cell membrane</location>
        <topology evidence="8">Multi-pass membrane protein</topology>
    </subcellularLocation>
</comment>